<evidence type="ECO:0000256" key="1">
    <source>
        <dbReference type="SAM" id="Phobius"/>
    </source>
</evidence>
<keyword evidence="1" id="KW-1133">Transmembrane helix</keyword>
<dbReference type="Pfam" id="PF05226">
    <property type="entry name" value="CHASE2"/>
    <property type="match status" value="1"/>
</dbReference>
<sequence length="557" mass="61315">MADDDAGWGMRARTRVVGRFLFYFLGGFALFTLDPFGFDRITDYYSERIIQLAFSPFYESGTPVWNDGRDAAWLHPPDERGEGSAVTVVMLDKSTTEQLELPWPIPYKNHGILLDRVLKSCPRALFIDFRFLRVHREGEVRHLERVLLNFFGVEGTEEASPWERLAEAPPGGIAPGRLSGAHECESQIASGALDLPPGHFRAGTFPLFFAHADELDTPLIGRLGLFGRALPTRFVTAGRVSDYHGGYPLALSFAEKAGDTKESEEGDDDVATPAVALYRVFRGVPAAQAIEPPDPDDFLGKMYLRWGYWMSPRQPDYRDGMVGCETRCGMTGVAGGILPVLKSVELLVGSLVSGARGRDEANALYCPPILEIPAQLPMHIGTPPDAYRDDLRGRLVLYGGNLSQTPDLAFSPVQGPIPGVYVHAMALDNLLTMGPKGYATRLSEGWSRAIELVLLAILAFFAVRRKETRDDTYVEQAAEPWQADRTDLFLFFRAVGLSLLIAVAGISVSFIGQFAPANFIGLLAASGVIGVLQSSGLFHCVRWVARKLDRRVFDSRD</sequence>
<dbReference type="AlphaFoldDB" id="A0A8J7SBH6"/>
<dbReference type="InterPro" id="IPR007890">
    <property type="entry name" value="CHASE2"/>
</dbReference>
<dbReference type="EMBL" id="JAGMWN010000013">
    <property type="protein sequence ID" value="MBP5858967.1"/>
    <property type="molecule type" value="Genomic_DNA"/>
</dbReference>
<accession>A0A8J7SBH6</accession>
<comment type="caution">
    <text evidence="3">The sequence shown here is derived from an EMBL/GenBank/DDBJ whole genome shotgun (WGS) entry which is preliminary data.</text>
</comment>
<dbReference type="SMART" id="SM01080">
    <property type="entry name" value="CHASE2"/>
    <property type="match status" value="1"/>
</dbReference>
<organism evidence="3 4">
    <name type="scientific">Marivibrio halodurans</name>
    <dbReference type="NCBI Taxonomy" id="2039722"/>
    <lineage>
        <taxon>Bacteria</taxon>
        <taxon>Pseudomonadati</taxon>
        <taxon>Pseudomonadota</taxon>
        <taxon>Alphaproteobacteria</taxon>
        <taxon>Rhodospirillales</taxon>
        <taxon>Rhodospirillaceae</taxon>
        <taxon>Marivibrio</taxon>
    </lineage>
</organism>
<keyword evidence="1" id="KW-0812">Transmembrane</keyword>
<feature type="domain" description="CHASE2" evidence="2">
    <location>
        <begin position="61"/>
        <end position="462"/>
    </location>
</feature>
<feature type="transmembrane region" description="Helical" evidence="1">
    <location>
        <begin position="20"/>
        <end position="38"/>
    </location>
</feature>
<feature type="transmembrane region" description="Helical" evidence="1">
    <location>
        <begin position="490"/>
        <end position="511"/>
    </location>
</feature>
<dbReference type="Proteomes" id="UP000672602">
    <property type="component" value="Unassembled WGS sequence"/>
</dbReference>
<reference evidence="3" key="1">
    <citation type="submission" date="2021-04" db="EMBL/GenBank/DDBJ databases">
        <authorList>
            <person name="Zhang D.-C."/>
        </authorList>
    </citation>
    <scope>NUCLEOTIDE SEQUENCE</scope>
    <source>
        <strain evidence="3">CGMCC 1.15697</strain>
    </source>
</reference>
<evidence type="ECO:0000313" key="4">
    <source>
        <dbReference type="Proteomes" id="UP000672602"/>
    </source>
</evidence>
<evidence type="ECO:0000313" key="3">
    <source>
        <dbReference type="EMBL" id="MBP5858967.1"/>
    </source>
</evidence>
<protein>
    <submittedName>
        <fullName evidence="3">CHASE2 domain-containing protein</fullName>
    </submittedName>
</protein>
<name>A0A8J7SBH6_9PROT</name>
<keyword evidence="1" id="KW-0472">Membrane</keyword>
<keyword evidence="4" id="KW-1185">Reference proteome</keyword>
<feature type="transmembrane region" description="Helical" evidence="1">
    <location>
        <begin position="517"/>
        <end position="541"/>
    </location>
</feature>
<gene>
    <name evidence="3" type="ORF">KAJ83_18250</name>
</gene>
<dbReference type="RefSeq" id="WP_210683554.1">
    <property type="nucleotide sequence ID" value="NZ_JAGMWN010000013.1"/>
</dbReference>
<proteinExistence type="predicted"/>
<evidence type="ECO:0000259" key="2">
    <source>
        <dbReference type="SMART" id="SM01080"/>
    </source>
</evidence>
<feature type="transmembrane region" description="Helical" evidence="1">
    <location>
        <begin position="445"/>
        <end position="463"/>
    </location>
</feature>